<dbReference type="Proteomes" id="UP000654075">
    <property type="component" value="Unassembled WGS sequence"/>
</dbReference>
<protein>
    <submittedName>
        <fullName evidence="1">Uncharacterized protein</fullName>
    </submittedName>
</protein>
<feature type="non-terminal residue" evidence="1">
    <location>
        <position position="102"/>
    </location>
</feature>
<gene>
    <name evidence="1" type="ORF">PGLA1383_LOCUS45709</name>
</gene>
<sequence>MSGAVQKTTLQHPHPAFAALKSDGSVISWGDAGQGGDSFDVEQWLQEGVVQVVGNSYAFAAIKSDGCVITWGDDDFGGDSSHVEHRLQDGVVQVVCTNYAFA</sequence>
<dbReference type="AlphaFoldDB" id="A0A813GVJ8"/>
<dbReference type="SUPFAM" id="SSF50985">
    <property type="entry name" value="RCC1/BLIP-II"/>
    <property type="match status" value="1"/>
</dbReference>
<dbReference type="Gene3D" id="2.130.10.30">
    <property type="entry name" value="Regulator of chromosome condensation 1/beta-lactamase-inhibitor protein II"/>
    <property type="match status" value="1"/>
</dbReference>
<comment type="caution">
    <text evidence="1">The sequence shown here is derived from an EMBL/GenBank/DDBJ whole genome shotgun (WGS) entry which is preliminary data.</text>
</comment>
<dbReference type="InterPro" id="IPR009091">
    <property type="entry name" value="RCC1/BLIP-II"/>
</dbReference>
<reference evidence="1" key="1">
    <citation type="submission" date="2021-02" db="EMBL/GenBank/DDBJ databases">
        <authorList>
            <person name="Dougan E. K."/>
            <person name="Rhodes N."/>
            <person name="Thang M."/>
            <person name="Chan C."/>
        </authorList>
    </citation>
    <scope>NUCLEOTIDE SEQUENCE</scope>
</reference>
<accession>A0A813GVJ8</accession>
<dbReference type="OrthoDB" id="444959at2759"/>
<evidence type="ECO:0000313" key="2">
    <source>
        <dbReference type="Proteomes" id="UP000654075"/>
    </source>
</evidence>
<dbReference type="EMBL" id="CAJNNV010029603">
    <property type="protein sequence ID" value="CAE8629168.1"/>
    <property type="molecule type" value="Genomic_DNA"/>
</dbReference>
<keyword evidence="2" id="KW-1185">Reference proteome</keyword>
<organism evidence="1 2">
    <name type="scientific">Polarella glacialis</name>
    <name type="common">Dinoflagellate</name>
    <dbReference type="NCBI Taxonomy" id="89957"/>
    <lineage>
        <taxon>Eukaryota</taxon>
        <taxon>Sar</taxon>
        <taxon>Alveolata</taxon>
        <taxon>Dinophyceae</taxon>
        <taxon>Suessiales</taxon>
        <taxon>Suessiaceae</taxon>
        <taxon>Polarella</taxon>
    </lineage>
</organism>
<proteinExistence type="predicted"/>
<evidence type="ECO:0000313" key="1">
    <source>
        <dbReference type="EMBL" id="CAE8629168.1"/>
    </source>
</evidence>
<name>A0A813GVJ8_POLGL</name>